<feature type="transmembrane region" description="Helical" evidence="9">
    <location>
        <begin position="322"/>
        <end position="345"/>
    </location>
</feature>
<dbReference type="CDD" id="cd04187">
    <property type="entry name" value="DPM1_like_bac"/>
    <property type="match status" value="1"/>
</dbReference>
<name>A0A6J4VDX6_9BACT</name>
<dbReference type="Pfam" id="PF00535">
    <property type="entry name" value="Glycos_transf_2"/>
    <property type="match status" value="1"/>
</dbReference>
<gene>
    <name evidence="11" type="ORF">AVDCRST_MAG33-2567</name>
</gene>
<keyword evidence="3 11" id="KW-0808">Transferase</keyword>
<dbReference type="PANTHER" id="PTHR48090:SF3">
    <property type="entry name" value="UNDECAPRENYL-PHOSPHATE 4-DEOXY-4-FORMAMIDO-L-ARABINOSE TRANSFERASE"/>
    <property type="match status" value="1"/>
</dbReference>
<sequence>MAESKPSAAVAVGSGRQRAASNGHVVANGRVGVTDTSARSSVTPSRLADTSPAIESITVVVPCHNEEGNLPVLHERLTTVLDAQGMPYEIIIIDDGSTDGTWATITDLNRGDQRVIGLRHRRNFGKAEALANGFAVARGDVIITMDGDLQDDPDELPHFLTRLDEGYDLVSGWKQRRKDPLGKTFPSKIFNWTVRRASGVPLHDFNCGFKAYRREAAKNLRLYGELHRFTPVLASAEGFRVGELPVKHHPRTWGQSKYGWSRLVKGFLDLMTVTFLTQYRQRPMHLFGLPGLIGIAMGVMLGLWLSADKILTDSSIGNRPALLLSVLLIVIGTQFFGLGLLGEFLTHGSNAPRSQLHHQVQASVGLGVNEVRVAAKAPAGVESMTMDAVASP</sequence>
<evidence type="ECO:0000256" key="5">
    <source>
        <dbReference type="ARBA" id="ARBA00022985"/>
    </source>
</evidence>
<evidence type="ECO:0000256" key="4">
    <source>
        <dbReference type="ARBA" id="ARBA00022692"/>
    </source>
</evidence>
<keyword evidence="5" id="KW-0448">Lipopolysaccharide biosynthesis</keyword>
<dbReference type="AlphaFoldDB" id="A0A6J4VDX6"/>
<feature type="region of interest" description="Disordered" evidence="8">
    <location>
        <begin position="1"/>
        <end position="23"/>
    </location>
</feature>
<evidence type="ECO:0000313" key="11">
    <source>
        <dbReference type="EMBL" id="CAA9571385.1"/>
    </source>
</evidence>
<proteinExistence type="predicted"/>
<dbReference type="PANTHER" id="PTHR48090">
    <property type="entry name" value="UNDECAPRENYL-PHOSPHATE 4-DEOXY-4-FORMAMIDO-L-ARABINOSE TRANSFERASE-RELATED"/>
    <property type="match status" value="1"/>
</dbReference>
<dbReference type="InterPro" id="IPR050256">
    <property type="entry name" value="Glycosyltransferase_2"/>
</dbReference>
<evidence type="ECO:0000256" key="3">
    <source>
        <dbReference type="ARBA" id="ARBA00022679"/>
    </source>
</evidence>
<feature type="transmembrane region" description="Helical" evidence="9">
    <location>
        <begin position="286"/>
        <end position="307"/>
    </location>
</feature>
<dbReference type="GO" id="GO:0005886">
    <property type="term" value="C:plasma membrane"/>
    <property type="evidence" value="ECO:0007669"/>
    <property type="project" value="TreeGrafter"/>
</dbReference>
<dbReference type="InterPro" id="IPR029044">
    <property type="entry name" value="Nucleotide-diphossugar_trans"/>
</dbReference>
<evidence type="ECO:0000256" key="1">
    <source>
        <dbReference type="ARBA" id="ARBA00022475"/>
    </source>
</evidence>
<dbReference type="GO" id="GO:0009103">
    <property type="term" value="P:lipopolysaccharide biosynthetic process"/>
    <property type="evidence" value="ECO:0007669"/>
    <property type="project" value="UniProtKB-KW"/>
</dbReference>
<protein>
    <submittedName>
        <fullName evidence="11">Glycosyltransferase</fullName>
    </submittedName>
</protein>
<dbReference type="InterPro" id="IPR001173">
    <property type="entry name" value="Glyco_trans_2-like"/>
</dbReference>
<feature type="domain" description="Glycosyltransferase 2-like" evidence="10">
    <location>
        <begin position="58"/>
        <end position="220"/>
    </location>
</feature>
<keyword evidence="2" id="KW-0328">Glycosyltransferase</keyword>
<evidence type="ECO:0000256" key="2">
    <source>
        <dbReference type="ARBA" id="ARBA00022676"/>
    </source>
</evidence>
<keyword evidence="1" id="KW-1003">Cell membrane</keyword>
<evidence type="ECO:0000256" key="8">
    <source>
        <dbReference type="SAM" id="MobiDB-lite"/>
    </source>
</evidence>
<evidence type="ECO:0000256" key="6">
    <source>
        <dbReference type="ARBA" id="ARBA00022989"/>
    </source>
</evidence>
<organism evidence="11">
    <name type="scientific">uncultured Thermomicrobiales bacterium</name>
    <dbReference type="NCBI Taxonomy" id="1645740"/>
    <lineage>
        <taxon>Bacteria</taxon>
        <taxon>Pseudomonadati</taxon>
        <taxon>Thermomicrobiota</taxon>
        <taxon>Thermomicrobia</taxon>
        <taxon>Thermomicrobiales</taxon>
        <taxon>environmental samples</taxon>
    </lineage>
</organism>
<keyword evidence="6 9" id="KW-1133">Transmembrane helix</keyword>
<evidence type="ECO:0000256" key="7">
    <source>
        <dbReference type="ARBA" id="ARBA00023136"/>
    </source>
</evidence>
<dbReference type="EMBL" id="CADCWK010000299">
    <property type="protein sequence ID" value="CAA9571385.1"/>
    <property type="molecule type" value="Genomic_DNA"/>
</dbReference>
<keyword evidence="4 9" id="KW-0812">Transmembrane</keyword>
<dbReference type="GO" id="GO:0099621">
    <property type="term" value="F:undecaprenyl-phosphate 4-deoxy-4-formamido-L-arabinose transferase activity"/>
    <property type="evidence" value="ECO:0007669"/>
    <property type="project" value="TreeGrafter"/>
</dbReference>
<reference evidence="11" key="1">
    <citation type="submission" date="2020-02" db="EMBL/GenBank/DDBJ databases">
        <authorList>
            <person name="Meier V. D."/>
        </authorList>
    </citation>
    <scope>NUCLEOTIDE SEQUENCE</scope>
    <source>
        <strain evidence="11">AVDCRST_MAG33</strain>
    </source>
</reference>
<evidence type="ECO:0000256" key="9">
    <source>
        <dbReference type="SAM" id="Phobius"/>
    </source>
</evidence>
<dbReference type="SUPFAM" id="SSF53448">
    <property type="entry name" value="Nucleotide-diphospho-sugar transferases"/>
    <property type="match status" value="1"/>
</dbReference>
<evidence type="ECO:0000259" key="10">
    <source>
        <dbReference type="Pfam" id="PF00535"/>
    </source>
</evidence>
<keyword evidence="7 9" id="KW-0472">Membrane</keyword>
<dbReference type="Gene3D" id="3.90.550.10">
    <property type="entry name" value="Spore Coat Polysaccharide Biosynthesis Protein SpsA, Chain A"/>
    <property type="match status" value="1"/>
</dbReference>
<accession>A0A6J4VDX6</accession>